<evidence type="ECO:0000313" key="1">
    <source>
        <dbReference type="EMBL" id="CDQ10693.1"/>
    </source>
</evidence>
<protein>
    <submittedName>
        <fullName evidence="1">Uncharacterized protein</fullName>
    </submittedName>
</protein>
<evidence type="ECO:0000313" key="3">
    <source>
        <dbReference type="Proteomes" id="UP000193925"/>
    </source>
</evidence>
<keyword evidence="3" id="KW-1185">Reference proteome</keyword>
<reference evidence="2 3" key="3">
    <citation type="submission" date="2017-03" db="EMBL/GenBank/DDBJ databases">
        <authorList>
            <person name="Regsiter A."/>
            <person name="William W."/>
        </authorList>
    </citation>
    <scope>NUCLEOTIDE SEQUENCE [LARGE SCALE GENOMIC DNA]</scope>
    <source>
        <strain evidence="2">PRJEB5721</strain>
    </source>
</reference>
<organism evidence="1">
    <name type="scientific">Acidithiobacillus ferrivorans</name>
    <dbReference type="NCBI Taxonomy" id="160808"/>
    <lineage>
        <taxon>Bacteria</taxon>
        <taxon>Pseudomonadati</taxon>
        <taxon>Pseudomonadota</taxon>
        <taxon>Acidithiobacillia</taxon>
        <taxon>Acidithiobacillales</taxon>
        <taxon>Acidithiobacillaceae</taxon>
        <taxon>Acidithiobacillus</taxon>
    </lineage>
</organism>
<dbReference type="InterPro" id="IPR045397">
    <property type="entry name" value="TumE-like"/>
</dbReference>
<proteinExistence type="predicted"/>
<dbReference type="EMBL" id="LT841305">
    <property type="protein sequence ID" value="SMH66540.1"/>
    <property type="molecule type" value="Genomic_DNA"/>
</dbReference>
<dbReference type="Proteomes" id="UP000193925">
    <property type="component" value="Chromosome AFERRI"/>
</dbReference>
<dbReference type="EMBL" id="CCCS020000036">
    <property type="protein sequence ID" value="CDQ10693.1"/>
    <property type="molecule type" value="Genomic_DNA"/>
</dbReference>
<dbReference type="AlphaFoldDB" id="A0A060UV86"/>
<sequence length="99" mass="11375">MIASMKATLITSFKDVAPNGDLMEMVVWRVPKPVPPCGHCFKYRLVYVVNGTRVIGYDNERGKGDHRHVTGEENEYTFTSVDQLIEDFIAEVEQWKCEH</sequence>
<reference evidence="1" key="1">
    <citation type="submission" date="2014-03" db="EMBL/GenBank/DDBJ databases">
        <authorList>
            <person name="Genoscope - CEA"/>
        </authorList>
    </citation>
    <scope>NUCLEOTIDE SEQUENCE [LARGE SCALE GENOMIC DNA]</scope>
    <source>
        <strain evidence="1">CF27</strain>
    </source>
</reference>
<gene>
    <name evidence="2" type="ORF">AFERRI_30272</name>
    <name evidence="1" type="ORF">AFERRI_410006</name>
</gene>
<name>A0A060UV86_9PROT</name>
<reference evidence="1" key="2">
    <citation type="submission" date="2014-07" db="EMBL/GenBank/DDBJ databases">
        <title>Initial genome analysis of the psychrotolerant acidophile Acidithiobacillus ferrivorans CF27: insights into iron and sulfur oxidation pathways and into biofilm formation.</title>
        <authorList>
            <person name="Talla E."/>
            <person name="Hedrich S."/>
            <person name="Mangenot S."/>
            <person name="Ji B."/>
            <person name="Johnson D.B."/>
            <person name="Barbe V."/>
            <person name="Bonnefoy V."/>
        </authorList>
    </citation>
    <scope>NUCLEOTIDE SEQUENCE [LARGE SCALE GENOMIC DNA]</scope>
    <source>
        <strain evidence="1">CF27</strain>
    </source>
</reference>
<accession>A0A060UV86</accession>
<dbReference type="Pfam" id="PF20126">
    <property type="entry name" value="TumE"/>
    <property type="match status" value="1"/>
</dbReference>
<evidence type="ECO:0000313" key="2">
    <source>
        <dbReference type="EMBL" id="SMH66540.1"/>
    </source>
</evidence>